<dbReference type="InterPro" id="IPR009100">
    <property type="entry name" value="AcylCoA_DH/oxidase_NM_dom_sf"/>
</dbReference>
<evidence type="ECO:0000313" key="4">
    <source>
        <dbReference type="Proteomes" id="UP000008043"/>
    </source>
</evidence>
<dbReference type="EMBL" id="HE971709">
    <property type="protein sequence ID" value="CCK26878.1"/>
    <property type="molecule type" value="Genomic_DNA"/>
</dbReference>
<dbReference type="RefSeq" id="WP_015657272.1">
    <property type="nucleotide sequence ID" value="NC_020504.1"/>
</dbReference>
<dbReference type="SUPFAM" id="SSF56645">
    <property type="entry name" value="Acyl-CoA dehydrogenase NM domain-like"/>
    <property type="match status" value="1"/>
</dbReference>
<dbReference type="GO" id="GO:0050660">
    <property type="term" value="F:flavin adenine dinucleotide binding"/>
    <property type="evidence" value="ECO:0007669"/>
    <property type="project" value="InterPro"/>
</dbReference>
<reference evidence="3 4" key="1">
    <citation type="journal article" date="2012" name="J. Bacteriol.">
        <title>Genome sequence of the bacterium Streptomyces davawensis JCM 4913 and heterologous production of the unique antibiotic roseoflavin.</title>
        <authorList>
            <person name="Jankowitsch F."/>
            <person name="Schwarz J."/>
            <person name="Ruckert C."/>
            <person name="Gust B."/>
            <person name="Szczepanowski R."/>
            <person name="Blom J."/>
            <person name="Pelzer S."/>
            <person name="Kalinowski J."/>
            <person name="Mack M."/>
        </authorList>
    </citation>
    <scope>NUCLEOTIDE SEQUENCE [LARGE SCALE GENOMIC DNA]</scope>
    <source>
        <strain evidence="4">DSM 101723 / JCM 4913 / KCC S-0913 / 768</strain>
    </source>
</reference>
<dbReference type="SUPFAM" id="SSF47203">
    <property type="entry name" value="Acyl-CoA dehydrogenase C-terminal domain-like"/>
    <property type="match status" value="1"/>
</dbReference>
<evidence type="ECO:0000259" key="2">
    <source>
        <dbReference type="Pfam" id="PF08028"/>
    </source>
</evidence>
<dbReference type="Pfam" id="PF08028">
    <property type="entry name" value="Acyl-CoA_dh_2"/>
    <property type="match status" value="1"/>
</dbReference>
<dbReference type="PATRIC" id="fig|1214101.3.peg.2540"/>
<evidence type="ECO:0000313" key="3">
    <source>
        <dbReference type="EMBL" id="CCK26878.1"/>
    </source>
</evidence>
<dbReference type="InterPro" id="IPR013107">
    <property type="entry name" value="Acyl-CoA_DH_C"/>
</dbReference>
<keyword evidence="4" id="KW-1185">Reference proteome</keyword>
<evidence type="ECO:0000256" key="1">
    <source>
        <dbReference type="ARBA" id="ARBA00023002"/>
    </source>
</evidence>
<dbReference type="Gene3D" id="2.40.110.10">
    <property type="entry name" value="Butyryl-CoA Dehydrogenase, subunit A, domain 2"/>
    <property type="match status" value="1"/>
</dbReference>
<dbReference type="KEGG" id="sdv:BN159_2499"/>
<accession>K4R0N5</accession>
<dbReference type="InterPro" id="IPR046373">
    <property type="entry name" value="Acyl-CoA_Oxase/DH_mid-dom_sf"/>
</dbReference>
<keyword evidence="1" id="KW-0560">Oxidoreductase</keyword>
<dbReference type="STRING" id="1214101.BN159_2499"/>
<dbReference type="InterPro" id="IPR036250">
    <property type="entry name" value="AcylCo_DH-like_C"/>
</dbReference>
<dbReference type="InterPro" id="IPR037069">
    <property type="entry name" value="AcylCoA_DH/ox_N_sf"/>
</dbReference>
<protein>
    <submittedName>
        <fullName evidence="3">Acyl-CoA dehydrogenase</fullName>
    </submittedName>
</protein>
<dbReference type="eggNOG" id="COG1960">
    <property type="taxonomic scope" value="Bacteria"/>
</dbReference>
<name>K4R0N5_STRDJ</name>
<proteinExistence type="predicted"/>
<dbReference type="HOGENOM" id="CLU_018204_2_0_11"/>
<dbReference type="OrthoDB" id="3404950at2"/>
<gene>
    <name evidence="3" type="ORF">BN159_2499</name>
</gene>
<sequence length="367" mass="38239">MSGSLLSPTDTSGAVRQATELAARHASDADLARRLPGEVVDALVAAGFARHFVPARWGGRAGGFTELLDSVSTVGEGCTSAAWIATVTAGAARMGACLPEEGQSELWSGGADTVVVGALNPTGKAVPVAGGWRLTGQWPLVSGVDFADWTLVCAMAPRHEREEARFFAVPRHDYRVADTWFNVGMRATGSNTLISDGAFVPEHRSVAREDIWRGRAVGSAARCHTAPLRSISGTLFAAPALGAARAAVRAWSARMVGRPGPAAQGVLARAEGDIEGAALLLHRVARTADDGTGDAHERTRAPRDCALAADHLVDAVERLFRSAGSGAQAEADPLQRIWRDVHCVASHAALRFETAGIAHGGQLLGAG</sequence>
<dbReference type="GO" id="GO:0016627">
    <property type="term" value="F:oxidoreductase activity, acting on the CH-CH group of donors"/>
    <property type="evidence" value="ECO:0007669"/>
    <property type="project" value="InterPro"/>
</dbReference>
<dbReference type="AlphaFoldDB" id="K4R0N5"/>
<dbReference type="Gene3D" id="1.10.540.10">
    <property type="entry name" value="Acyl-CoA dehydrogenase/oxidase, N-terminal domain"/>
    <property type="match status" value="1"/>
</dbReference>
<dbReference type="Proteomes" id="UP000008043">
    <property type="component" value="Chromosome"/>
</dbReference>
<dbReference type="Gene3D" id="1.20.140.10">
    <property type="entry name" value="Butyryl-CoA Dehydrogenase, subunit A, domain 3"/>
    <property type="match status" value="1"/>
</dbReference>
<organism evidence="3 4">
    <name type="scientific">Streptomyces davaonensis (strain DSM 101723 / JCM 4913 / KCC S-0913 / 768)</name>
    <dbReference type="NCBI Taxonomy" id="1214101"/>
    <lineage>
        <taxon>Bacteria</taxon>
        <taxon>Bacillati</taxon>
        <taxon>Actinomycetota</taxon>
        <taxon>Actinomycetes</taxon>
        <taxon>Kitasatosporales</taxon>
        <taxon>Streptomycetaceae</taxon>
        <taxon>Streptomyces</taxon>
    </lineage>
</organism>
<dbReference type="PIRSF" id="PIRSF016578">
    <property type="entry name" value="HsaA"/>
    <property type="match status" value="1"/>
</dbReference>
<feature type="domain" description="Acyl-CoA dehydrogenase C-terminal" evidence="2">
    <location>
        <begin position="235"/>
        <end position="351"/>
    </location>
</feature>